<protein>
    <submittedName>
        <fullName evidence="5">GDSL esterase/lipase</fullName>
    </submittedName>
</protein>
<dbReference type="InterPro" id="IPR036514">
    <property type="entry name" value="SGNH_hydro_sf"/>
</dbReference>
<feature type="region of interest" description="Disordered" evidence="2">
    <location>
        <begin position="1"/>
        <end position="81"/>
    </location>
</feature>
<evidence type="ECO:0000313" key="5">
    <source>
        <dbReference type="EMBL" id="RZC09100.1"/>
    </source>
</evidence>
<name>A0A445KEI3_GLYSO</name>
<dbReference type="InterPro" id="IPR057011">
    <property type="entry name" value="ULT1/2_SAND"/>
</dbReference>
<evidence type="ECO:0000313" key="6">
    <source>
        <dbReference type="Proteomes" id="UP000289340"/>
    </source>
</evidence>
<gene>
    <name evidence="5" type="ORF">D0Y65_015720</name>
</gene>
<dbReference type="PANTHER" id="PTHR34053">
    <property type="entry name" value="PROTEIN ULTRAPETALA 1"/>
    <property type="match status" value="1"/>
</dbReference>
<evidence type="ECO:0000256" key="1">
    <source>
        <dbReference type="ARBA" id="ARBA00008668"/>
    </source>
</evidence>
<dbReference type="Pfam" id="PF00657">
    <property type="entry name" value="Lipase_GDSL"/>
    <property type="match status" value="1"/>
</dbReference>
<evidence type="ECO:0000256" key="2">
    <source>
        <dbReference type="SAM" id="MobiDB-lite"/>
    </source>
</evidence>
<dbReference type="InterPro" id="IPR057012">
    <property type="entry name" value="ULT1/2_Znf"/>
</dbReference>
<dbReference type="InterPro" id="IPR001087">
    <property type="entry name" value="GDSL"/>
</dbReference>
<dbReference type="GO" id="GO:0005829">
    <property type="term" value="C:cytosol"/>
    <property type="evidence" value="ECO:0007669"/>
    <property type="project" value="TreeGrafter"/>
</dbReference>
<dbReference type="GO" id="GO:0016788">
    <property type="term" value="F:hydrolase activity, acting on ester bonds"/>
    <property type="evidence" value="ECO:0007669"/>
    <property type="project" value="InterPro"/>
</dbReference>
<proteinExistence type="inferred from homology"/>
<dbReference type="EMBL" id="QZWG01000006">
    <property type="protein sequence ID" value="RZC09100.1"/>
    <property type="molecule type" value="Genomic_DNA"/>
</dbReference>
<feature type="domain" description="ULTRAPETALA1/2 zinc finger" evidence="4">
    <location>
        <begin position="212"/>
        <end position="258"/>
    </location>
</feature>
<dbReference type="GO" id="GO:0005634">
    <property type="term" value="C:nucleus"/>
    <property type="evidence" value="ECO:0007669"/>
    <property type="project" value="TreeGrafter"/>
</dbReference>
<dbReference type="AlphaFoldDB" id="A0A445KEI3"/>
<feature type="compositionally biased region" description="Basic and acidic residues" evidence="2">
    <location>
        <begin position="31"/>
        <end position="54"/>
    </location>
</feature>
<comment type="caution">
    <text evidence="5">The sequence shown here is derived from an EMBL/GenBank/DDBJ whole genome shotgun (WGS) entry which is preliminary data.</text>
</comment>
<organism evidence="5 6">
    <name type="scientific">Glycine soja</name>
    <name type="common">Wild soybean</name>
    <dbReference type="NCBI Taxonomy" id="3848"/>
    <lineage>
        <taxon>Eukaryota</taxon>
        <taxon>Viridiplantae</taxon>
        <taxon>Streptophyta</taxon>
        <taxon>Embryophyta</taxon>
        <taxon>Tracheophyta</taxon>
        <taxon>Spermatophyta</taxon>
        <taxon>Magnoliopsida</taxon>
        <taxon>eudicotyledons</taxon>
        <taxon>Gunneridae</taxon>
        <taxon>Pentapetalae</taxon>
        <taxon>rosids</taxon>
        <taxon>fabids</taxon>
        <taxon>Fabales</taxon>
        <taxon>Fabaceae</taxon>
        <taxon>Papilionoideae</taxon>
        <taxon>50 kb inversion clade</taxon>
        <taxon>NPAAA clade</taxon>
        <taxon>indigoferoid/millettioid clade</taxon>
        <taxon>Phaseoleae</taxon>
        <taxon>Glycine</taxon>
        <taxon>Glycine subgen. Soja</taxon>
    </lineage>
</organism>
<accession>A0A445KEI3</accession>
<comment type="similarity">
    <text evidence="1">Belongs to the 'GDSL' lipolytic enzyme family.</text>
</comment>
<feature type="domain" description="ULTRAPETALA1/2 SAND" evidence="3">
    <location>
        <begin position="101"/>
        <end position="192"/>
    </location>
</feature>
<reference evidence="5 6" key="1">
    <citation type="submission" date="2018-09" db="EMBL/GenBank/DDBJ databases">
        <title>A high-quality reference genome of wild soybean provides a powerful tool to mine soybean genomes.</title>
        <authorList>
            <person name="Xie M."/>
            <person name="Chung C.Y.L."/>
            <person name="Li M.-W."/>
            <person name="Wong F.-L."/>
            <person name="Chan T.-F."/>
            <person name="Lam H.-M."/>
        </authorList>
    </citation>
    <scope>NUCLEOTIDE SEQUENCE [LARGE SCALE GENOMIC DNA]</scope>
    <source>
        <strain evidence="6">cv. W05</strain>
        <tissue evidence="5">Hypocotyl of etiolated seedlings</tissue>
    </source>
</reference>
<sequence length="468" mass="53642">MTAGDPPQQKTSQGNEKKKEDENITQGDPPQEERSLRIEIEEELKNITEGDPPKQKTSQGNEKKTEDDNITQGPSKRRKQFRVGDDGKILFDEEELKMILDFKRGEDYIEVLCGATNKKYGDYVGRLKINNEGQYFITCECCSECPLVSVTLEAFEKHALREGSERWKRNIWVHCEDEDKVPLWKTPLIKYYLHQANVANRKDSAMRKQNFHRDEFLCCTRCGKERRFHLQSRPDIKNYHDALNNKCWICSLWPYQKVGIPFGIDHTGFKIVLFSGCPERSQEEKLVKQSNTDVNSILVFLLQDLPGFMESLVKQMSVNLKRIHSLGIKKVAVGLLQPTGCLPVLNVISFRTNCIGLLNVISKDHNKMLLKAVQELNKEAADKSVFITLDLYNSILSAIETMQKKRAEKSTLMNPLQPCCEGNNLEDSCGSVDDEGSKKYSLCENPKLSFFWDTLHPSQNGWFAVYTQ</sequence>
<dbReference type="InterPro" id="IPR020533">
    <property type="entry name" value="Developmental_reg_ULTRAPETALA"/>
</dbReference>
<dbReference type="Proteomes" id="UP000289340">
    <property type="component" value="Chromosome 6"/>
</dbReference>
<dbReference type="Pfam" id="PF23292">
    <property type="entry name" value="SAND_ULT1"/>
    <property type="match status" value="1"/>
</dbReference>
<keyword evidence="6" id="KW-1185">Reference proteome</keyword>
<evidence type="ECO:0000259" key="4">
    <source>
        <dbReference type="Pfam" id="PF23293"/>
    </source>
</evidence>
<evidence type="ECO:0000259" key="3">
    <source>
        <dbReference type="Pfam" id="PF23292"/>
    </source>
</evidence>
<dbReference type="Gene3D" id="3.40.50.1110">
    <property type="entry name" value="SGNH hydrolase"/>
    <property type="match status" value="1"/>
</dbReference>
<dbReference type="Pfam" id="PF23293">
    <property type="entry name" value="zf_ULT1"/>
    <property type="match status" value="1"/>
</dbReference>
<dbReference type="PANTHER" id="PTHR34053:SF2">
    <property type="entry name" value="SAND DOMAIN-CONTAINING PROTEIN"/>
    <property type="match status" value="1"/>
</dbReference>